<keyword evidence="2" id="KW-1185">Reference proteome</keyword>
<reference evidence="2" key="1">
    <citation type="submission" date="2016-06" db="EMBL/GenBank/DDBJ databases">
        <authorList>
            <person name="Xu Y."/>
            <person name="Nagy A."/>
            <person name="Yan X."/>
            <person name="Kim S.W."/>
            <person name="Haley B."/>
            <person name="Liu N.T."/>
            <person name="Nou X."/>
        </authorList>
    </citation>
    <scope>NUCLEOTIDE SEQUENCE [LARGE SCALE GENOMIC DNA]</scope>
    <source>
        <strain evidence="2">ATCC 49129</strain>
        <plasmid evidence="2">pri-1</plasmid>
    </source>
</reference>
<dbReference type="OrthoDB" id="9859040at2"/>
<protein>
    <submittedName>
        <fullName evidence="1">Uncharacterized protein</fullName>
    </submittedName>
</protein>
<evidence type="ECO:0000313" key="1">
    <source>
        <dbReference type="EMBL" id="ANJ76565.1"/>
    </source>
</evidence>
<evidence type="ECO:0000313" key="2">
    <source>
        <dbReference type="Proteomes" id="UP000078572"/>
    </source>
</evidence>
<geneLocation type="plasmid" evidence="2">
    <name>pri-1</name>
</geneLocation>
<gene>
    <name evidence="1" type="ORF">A9Y76_27165</name>
</gene>
<dbReference type="EMBL" id="CP016024">
    <property type="protein sequence ID" value="ANJ76565.1"/>
    <property type="molecule type" value="Genomic_DNA"/>
</dbReference>
<dbReference type="Proteomes" id="UP000078572">
    <property type="component" value="Plasmid pRI-1"/>
</dbReference>
<accession>A0A192A7V6</accession>
<dbReference type="AlphaFoldDB" id="A0A192A7V6"/>
<organism evidence="1 2">
    <name type="scientific">Ralstonia insidiosa</name>
    <dbReference type="NCBI Taxonomy" id="190721"/>
    <lineage>
        <taxon>Bacteria</taxon>
        <taxon>Pseudomonadati</taxon>
        <taxon>Pseudomonadota</taxon>
        <taxon>Betaproteobacteria</taxon>
        <taxon>Burkholderiales</taxon>
        <taxon>Burkholderiaceae</taxon>
        <taxon>Ralstonia</taxon>
    </lineage>
</organism>
<sequence>MSSTMNITFTAGLPDDHGQYLFWLWDDTVVEAALHRDDELGQVITYYNLAIPERPERIVHRAETGKVKGWANLKQRSVR</sequence>
<proteinExistence type="predicted"/>
<name>A0A192A7V6_9RALS</name>
<keyword evidence="1" id="KW-0614">Plasmid</keyword>